<dbReference type="InterPro" id="IPR000792">
    <property type="entry name" value="Tscrpt_reg_LuxR_C"/>
</dbReference>
<dbReference type="InterPro" id="IPR036388">
    <property type="entry name" value="WH-like_DNA-bd_sf"/>
</dbReference>
<dbReference type="SMART" id="SM00421">
    <property type="entry name" value="HTH_LUXR"/>
    <property type="match status" value="1"/>
</dbReference>
<dbReference type="GO" id="GO:0003677">
    <property type="term" value="F:DNA binding"/>
    <property type="evidence" value="ECO:0007669"/>
    <property type="project" value="UniProtKB-KW"/>
</dbReference>
<proteinExistence type="predicted"/>
<evidence type="ECO:0000256" key="1">
    <source>
        <dbReference type="SAM" id="MobiDB-lite"/>
    </source>
</evidence>
<reference evidence="3 4" key="1">
    <citation type="submission" date="2020-08" db="EMBL/GenBank/DDBJ databases">
        <title>Genomic Encyclopedia of Type Strains, Phase IV (KMG-IV): sequencing the most valuable type-strain genomes for metagenomic binning, comparative biology and taxonomic classification.</title>
        <authorList>
            <person name="Goeker M."/>
        </authorList>
    </citation>
    <scope>NUCLEOTIDE SEQUENCE [LARGE SCALE GENOMIC DNA]</scope>
    <source>
        <strain evidence="3 4">DSM 27057</strain>
    </source>
</reference>
<organism evidence="3 4">
    <name type="scientific">Novosphingobium sediminicola</name>
    <dbReference type="NCBI Taxonomy" id="563162"/>
    <lineage>
        <taxon>Bacteria</taxon>
        <taxon>Pseudomonadati</taxon>
        <taxon>Pseudomonadota</taxon>
        <taxon>Alphaproteobacteria</taxon>
        <taxon>Sphingomonadales</taxon>
        <taxon>Sphingomonadaceae</taxon>
        <taxon>Novosphingobium</taxon>
    </lineage>
</organism>
<evidence type="ECO:0000313" key="4">
    <source>
        <dbReference type="Proteomes" id="UP000548867"/>
    </source>
</evidence>
<dbReference type="Pfam" id="PF00196">
    <property type="entry name" value="GerE"/>
    <property type="match status" value="1"/>
</dbReference>
<evidence type="ECO:0000313" key="3">
    <source>
        <dbReference type="EMBL" id="MBB3953097.1"/>
    </source>
</evidence>
<dbReference type="Gene3D" id="1.10.10.10">
    <property type="entry name" value="Winged helix-like DNA-binding domain superfamily/Winged helix DNA-binding domain"/>
    <property type="match status" value="1"/>
</dbReference>
<evidence type="ECO:0000259" key="2">
    <source>
        <dbReference type="PROSITE" id="PS50043"/>
    </source>
</evidence>
<accession>A0A7W6G5N7</accession>
<name>A0A7W6G5N7_9SPHN</name>
<dbReference type="GO" id="GO:0006355">
    <property type="term" value="P:regulation of DNA-templated transcription"/>
    <property type="evidence" value="ECO:0007669"/>
    <property type="project" value="InterPro"/>
</dbReference>
<feature type="domain" description="HTH luxR-type" evidence="2">
    <location>
        <begin position="341"/>
        <end position="406"/>
    </location>
</feature>
<comment type="caution">
    <text evidence="3">The sequence shown here is derived from an EMBL/GenBank/DDBJ whole genome shotgun (WGS) entry which is preliminary data.</text>
</comment>
<sequence length="415" mass="44679">MCLPMGAGRRRVNRDEWGDHGQGYRPCNPLQGGRRGIRLNALFGEESGILGQTLAEAFLAAPFSDDGWDKALRALASATGSSRGHLIAMNQRHARFNWMTDAPLDYGQMFVDIEAYKPEVNYRIGAMGAPMAVTFEADYDAFRRQAGTNEVYLSHARDLEGEFGCQSVLMRGEGSMIGLAMLHGNADGLSTPDQRAVFGACLPHVLAGVRLQNAIDHQGTELLRGSLDMMRTAAMLIDGAGRVCAWTHPAEDVLSGGLLFIADGQLQAAHSGFDTMLQRVVGAAIASQPVPLQDLWVPHASPPLLVEVNPLPLRPWSFGFAPAAIITFRSPLRGDMLDGGVLAQALGLTRAEGDVTAMVAMGQTRQAIAAARSTSVQTVTAQMRSIFQKCGVRREAELVAMALQIGQLSRNAREI</sequence>
<gene>
    <name evidence="3" type="ORF">GGR38_000009</name>
</gene>
<protein>
    <submittedName>
        <fullName evidence="3">DNA-binding CsgD family transcriptional regulator</fullName>
    </submittedName>
</protein>
<keyword evidence="4" id="KW-1185">Reference proteome</keyword>
<dbReference type="Proteomes" id="UP000548867">
    <property type="component" value="Unassembled WGS sequence"/>
</dbReference>
<dbReference type="CDD" id="cd06170">
    <property type="entry name" value="LuxR_C_like"/>
    <property type="match status" value="1"/>
</dbReference>
<dbReference type="AlphaFoldDB" id="A0A7W6G5N7"/>
<feature type="region of interest" description="Disordered" evidence="1">
    <location>
        <begin position="1"/>
        <end position="20"/>
    </location>
</feature>
<dbReference type="SUPFAM" id="SSF46894">
    <property type="entry name" value="C-terminal effector domain of the bipartite response regulators"/>
    <property type="match status" value="1"/>
</dbReference>
<dbReference type="EMBL" id="JACIDX010000001">
    <property type="protein sequence ID" value="MBB3953097.1"/>
    <property type="molecule type" value="Genomic_DNA"/>
</dbReference>
<dbReference type="PROSITE" id="PS50043">
    <property type="entry name" value="HTH_LUXR_2"/>
    <property type="match status" value="1"/>
</dbReference>
<dbReference type="InterPro" id="IPR016032">
    <property type="entry name" value="Sig_transdc_resp-reg_C-effctor"/>
</dbReference>
<keyword evidence="3" id="KW-0238">DNA-binding</keyword>
<dbReference type="RefSeq" id="WP_183621521.1">
    <property type="nucleotide sequence ID" value="NZ_JACIDX010000001.1"/>
</dbReference>